<evidence type="ECO:0000256" key="3">
    <source>
        <dbReference type="ARBA" id="ARBA00022989"/>
    </source>
</evidence>
<evidence type="ECO:0000313" key="8">
    <source>
        <dbReference type="Proteomes" id="UP001139414"/>
    </source>
</evidence>
<feature type="domain" description="Translocation and assembly module TamB C-terminal" evidence="6">
    <location>
        <begin position="1177"/>
        <end position="1635"/>
    </location>
</feature>
<accession>A0A9X1LGY7</accession>
<dbReference type="Pfam" id="PF04357">
    <property type="entry name" value="TamB"/>
    <property type="match status" value="1"/>
</dbReference>
<organism evidence="7 8">
    <name type="scientific">Christiangramia sediminis</name>
    <dbReference type="NCBI Taxonomy" id="2881336"/>
    <lineage>
        <taxon>Bacteria</taxon>
        <taxon>Pseudomonadati</taxon>
        <taxon>Bacteroidota</taxon>
        <taxon>Flavobacteriia</taxon>
        <taxon>Flavobacteriales</taxon>
        <taxon>Flavobacteriaceae</taxon>
        <taxon>Christiangramia</taxon>
    </lineage>
</organism>
<comment type="caution">
    <text evidence="7">The sequence shown here is derived from an EMBL/GenBank/DDBJ whole genome shotgun (WGS) entry which is preliminary data.</text>
</comment>
<evidence type="ECO:0000256" key="5">
    <source>
        <dbReference type="SAM" id="MobiDB-lite"/>
    </source>
</evidence>
<dbReference type="InterPro" id="IPR007452">
    <property type="entry name" value="TamB_C"/>
</dbReference>
<feature type="region of interest" description="Disordered" evidence="5">
    <location>
        <begin position="1649"/>
        <end position="1677"/>
    </location>
</feature>
<dbReference type="Proteomes" id="UP001139414">
    <property type="component" value="Unassembled WGS sequence"/>
</dbReference>
<keyword evidence="3" id="KW-1133">Transmembrane helix</keyword>
<dbReference type="PANTHER" id="PTHR36985">
    <property type="entry name" value="TRANSLOCATION AND ASSEMBLY MODULE SUBUNIT TAMB"/>
    <property type="match status" value="1"/>
</dbReference>
<sequence length="1677" mass="186644">MNKAGRKTLKILKILGKIFLGLLIFLLLVLLFIRSPWGQNIIKDKFISSIEKKTGATIELDRIFIQFNGDIQADDLYIADPQGDTIIYSESLSANISIWPLIKGNGFSLNSLEANDVRANIIRKDSLKGFNYEVLMEAFASDTTQTSTPADTSAAPMSISLGDFDLNNFNIKYIDQVSGIDTRAKFEELQLSFAETDLQNMVFQVQEAVLNNADISYDQTKPFPSSEGEEPPAPIFGINELKFNNVKASYTSIPDSLSSKIDLDNFELAEANFNLKDSIISGNQILLHNSEISLSMNQASAASVETSESSEGFAWPGWKINIETIDLENSRLAYTLNNAEVTKGVFNPNAIILDSLDLQASNILYKNKEARLLISKLQFKESSGINVNQFNIQALVNNQRMEFTELDLNVNKNSLNGKVILTYDDLNNFIEDPGNARLDADLKDVYLRISDLYRFQPALKNNQYVKALAGSPITGNVSVEGKIDNLDLKSLNLRWNNTSISGRGSIVNAQDPENLSFNLPNVQLNSTRRDLTKFVSEADLGIKLPEKLNLKGSFSGNTINIKTDAKLITSDGDLSVDGNFEMGDQIVFDAQVQGDSISLGNLLQNEALGDIQLDIDLSGSGSSVSDLNASLDTKISSFTYNGYEFRDIDIKGELENGKGPVNLIYRDNNLDMEAQMMVALDTVSPRFEFEVFLDGANLEALGITQRSIKTGFTLEGWYEGNSTAYELEAEIIDGVAVYNNKTYLLGNFEASAFVREDTTAVNINNRMIDLNLQSNASPAAFSSSINRHFKRYITENYKEDSITDPVNLKVDAKISQAPILNEVFLVNLEEMDTIDINLDFRESERRLDADITVPFINYYSSEIDSLNVQMRSDPTDLNFEFAFNELNTGPLAIKKTIISGEVINRKLNLDFESIYGEERLVHVESELNFQGDTLQFHVEPQDLILNRNPWQIDEGNMVSFDTGYLNFQDFRLFRNDQEMKLSNDEPGIEKEHLSLDFKNFKLAAFLNYLNPEEQLAQGQINGNIVYEEPFGETGLLADMQINQFRVMGVNLNTLSLEGNSSGFSQYDFEMAIKGGQVDLDLTGSYIADETSAKLDMELDLNEIQMSALEGFSQGAIKDGSGIFSGNLSLNGTLAEPKYEGTLQFSNAQFNIAMLNADFEFPNETLKLDNNGVYFDNFNIQDASDNAIVVNGKVITEDLLNPGFDLDIQANDFKLLNSTEEDNDLFYGTAVIDADAQITGNLTLPVVDMDVDIKESTDFTYVVPSTELQMKERDGIVIFVNKENPDDILSQNEEESYVVSGYDIFTRLSVNEGATFNIIINEETGDKFQVQGEGDLIFNMYPNGRMALTGIYNINDGFYEMSLYNLVKRRFDIADGSRVSWSGDPFEAQLDVRAIYRVETSASSLMASQTSATDPNLSQRFRQELPFLVYLNVDGELMQPKISFGLDMPEEEQGAIGGQIYGRIQSLNSQEQELNKQVFSLLVLNRFFPEGSNSGAGGGTMAVARDNLNSALSDQLNMLSSRITGESGLKLNFNVDSFTDYQGEGGPQDRTQLDISAQKAFLDNRLVVEVGSAVDIQGGNQAGQESTPMIGNVSISYLLDQDGVWRIKGFSKSQYENVIDGQLVVSGIALIFTKEFNKFKNMFEKAVMESVQQDEKAKQDAEEKEKETVKSEKTTDEN</sequence>
<proteinExistence type="predicted"/>
<dbReference type="EMBL" id="JAJBZG010000001">
    <property type="protein sequence ID" value="MCB7480130.1"/>
    <property type="molecule type" value="Genomic_DNA"/>
</dbReference>
<evidence type="ECO:0000313" key="7">
    <source>
        <dbReference type="EMBL" id="MCB7480130.1"/>
    </source>
</evidence>
<reference evidence="7" key="1">
    <citation type="submission" date="2021-10" db="EMBL/GenBank/DDBJ databases">
        <title>Gramella sp. ASW11-100T, isolated from marine sediment.</title>
        <authorList>
            <person name="Xia C."/>
        </authorList>
    </citation>
    <scope>NUCLEOTIDE SEQUENCE</scope>
    <source>
        <strain evidence="7">ASW11-100</strain>
    </source>
</reference>
<dbReference type="GO" id="GO:0005886">
    <property type="term" value="C:plasma membrane"/>
    <property type="evidence" value="ECO:0007669"/>
    <property type="project" value="InterPro"/>
</dbReference>
<dbReference type="GO" id="GO:0009306">
    <property type="term" value="P:protein secretion"/>
    <property type="evidence" value="ECO:0007669"/>
    <property type="project" value="InterPro"/>
</dbReference>
<dbReference type="RefSeq" id="WP_229337803.1">
    <property type="nucleotide sequence ID" value="NZ_JAJBZG010000001.1"/>
</dbReference>
<protein>
    <submittedName>
        <fullName evidence="7">Translocation/assembly module TamB domain-containing protein</fullName>
    </submittedName>
</protein>
<evidence type="ECO:0000256" key="4">
    <source>
        <dbReference type="ARBA" id="ARBA00023136"/>
    </source>
</evidence>
<gene>
    <name evidence="7" type="ORF">LGQ90_02530</name>
</gene>
<keyword evidence="2" id="KW-0812">Transmembrane</keyword>
<evidence type="ECO:0000259" key="6">
    <source>
        <dbReference type="Pfam" id="PF04357"/>
    </source>
</evidence>
<evidence type="ECO:0000256" key="2">
    <source>
        <dbReference type="ARBA" id="ARBA00022692"/>
    </source>
</evidence>
<name>A0A9X1LGY7_9FLAO</name>
<dbReference type="PANTHER" id="PTHR36985:SF1">
    <property type="entry name" value="TRANSLOCATION AND ASSEMBLY MODULE SUBUNIT TAMB"/>
    <property type="match status" value="1"/>
</dbReference>
<evidence type="ECO:0000256" key="1">
    <source>
        <dbReference type="ARBA" id="ARBA00004167"/>
    </source>
</evidence>
<comment type="subcellular location">
    <subcellularLocation>
        <location evidence="1">Membrane</location>
        <topology evidence="1">Single-pass membrane protein</topology>
    </subcellularLocation>
</comment>
<keyword evidence="4" id="KW-0472">Membrane</keyword>
<keyword evidence="8" id="KW-1185">Reference proteome</keyword>